<name>A0ABY7YVM0_9HYPH</name>
<dbReference type="InterPro" id="IPR053967">
    <property type="entry name" value="LlgE_F_G-like_D1"/>
</dbReference>
<accession>A0ABY7YVM0</accession>
<dbReference type="InterPro" id="IPR010930">
    <property type="entry name" value="Flg_bb/hook_C_dom"/>
</dbReference>
<feature type="domain" description="Flagellar hook protein FlgE/F/G-like D1" evidence="6">
    <location>
        <begin position="84"/>
        <end position="138"/>
    </location>
</feature>
<comment type="similarity">
    <text evidence="2 4">Belongs to the flagella basal body rod proteins family.</text>
</comment>
<keyword evidence="7" id="KW-0966">Cell projection</keyword>
<evidence type="ECO:0000256" key="4">
    <source>
        <dbReference type="RuleBase" id="RU362116"/>
    </source>
</evidence>
<dbReference type="Pfam" id="PF06429">
    <property type="entry name" value="Flg_bbr_C"/>
    <property type="match status" value="1"/>
</dbReference>
<dbReference type="NCBIfam" id="TIGR03506">
    <property type="entry name" value="FlgEFG_subfam"/>
    <property type="match status" value="2"/>
</dbReference>
<dbReference type="Proteomes" id="UP001222118">
    <property type="component" value="Chromosome"/>
</dbReference>
<dbReference type="Pfam" id="PF22692">
    <property type="entry name" value="LlgE_F_G_D1"/>
    <property type="match status" value="1"/>
</dbReference>
<comment type="subcellular location">
    <subcellularLocation>
        <location evidence="1 4">Bacterial flagellum basal body</location>
    </subcellularLocation>
</comment>
<dbReference type="SUPFAM" id="SSF117143">
    <property type="entry name" value="Flagellar hook protein flgE"/>
    <property type="match status" value="2"/>
</dbReference>
<evidence type="ECO:0000256" key="3">
    <source>
        <dbReference type="ARBA" id="ARBA00023143"/>
    </source>
</evidence>
<sequence length="584" mass="59891">MGIYGALSSAVTGLRAQSHALENISGNIANSQTTAYKRLETDFVDLIPDAPLAQQVPGAVLAKSRSTNDVQGDIQTVSTETFIALNNNGFFVVEPSVGQSDGNPVFAGTNFYTRRGDFQIDKDGLLVNGAGYYLKGLPIDTKTGNVSGSVPEVIKLSNAFLPAQQTERINYQANLPQLPKNAAYNPAIPNSELMKTSSFSGAPATASGAAATTATTAASLMAAGTSITLDAGGTPVVFDFYDSAGGPYTGTNQGIDIGAGKKINVALSEMQSAFRANAGPDASTATFGLSGGQVAVTLGDNKTATLTVSADTTGLALPAASTPVAPLPASTRVSSVTADQASKFEDSSVAGGAITIYAANGSPANVQMRWAKVDSTAAGGAETWNLYYMSNSGAAGSQAMWTNVGKDYTFGADGSLLPPGIDSVTLNNLTVNGVNVGNVELHHDTNGISQFADVNGTATVSTLNQNGYAAGEFVSVAIDDSGRVVATYSNNQRVDMAQVVTAQFNGINSLKRMDGGVFATTSESGEAILDLSGSGIIGSSLEASNTDISDEFTKLIVTQQAYSAGTKIVTTANDMLQAALNMIR</sequence>
<evidence type="ECO:0000259" key="6">
    <source>
        <dbReference type="Pfam" id="PF22692"/>
    </source>
</evidence>
<reference evidence="7 8" key="1">
    <citation type="submission" date="2023-02" db="EMBL/GenBank/DDBJ databases">
        <title>Devosia chondri sp. nov., isolated from the phycosphere of marine algae.</title>
        <authorList>
            <person name="Kim J.M."/>
            <person name="Lee J.K."/>
            <person name="Choi B.J."/>
            <person name="Bayburt H."/>
            <person name="Jeon C.O."/>
        </authorList>
    </citation>
    <scope>NUCLEOTIDE SEQUENCE [LARGE SCALE GENOMIC DNA]</scope>
    <source>
        <strain evidence="7 8">G2-5</strain>
    </source>
</reference>
<keyword evidence="7" id="KW-0969">Cilium</keyword>
<protein>
    <recommendedName>
        <fullName evidence="4">Flagellar hook protein FlgE</fullName>
    </recommendedName>
</protein>
<keyword evidence="8" id="KW-1185">Reference proteome</keyword>
<gene>
    <name evidence="7" type="ORF">PSQ90_14125</name>
</gene>
<dbReference type="RefSeq" id="WP_282210927.1">
    <property type="nucleotide sequence ID" value="NZ_CP118247.1"/>
</dbReference>
<organism evidence="7 8">
    <name type="scientific">Devosia rhodophyticola</name>
    <dbReference type="NCBI Taxonomy" id="3026423"/>
    <lineage>
        <taxon>Bacteria</taxon>
        <taxon>Pseudomonadati</taxon>
        <taxon>Pseudomonadota</taxon>
        <taxon>Alphaproteobacteria</taxon>
        <taxon>Hyphomicrobiales</taxon>
        <taxon>Devosiaceae</taxon>
        <taxon>Devosia</taxon>
    </lineage>
</organism>
<evidence type="ECO:0000313" key="7">
    <source>
        <dbReference type="EMBL" id="WDR05408.1"/>
    </source>
</evidence>
<evidence type="ECO:0000313" key="8">
    <source>
        <dbReference type="Proteomes" id="UP001222118"/>
    </source>
</evidence>
<dbReference type="InterPro" id="IPR037925">
    <property type="entry name" value="FlgE/F/G-like"/>
</dbReference>
<keyword evidence="3 4" id="KW-0975">Bacterial flagellum</keyword>
<feature type="domain" description="Flagellar basal-body/hook protein C-terminal" evidence="5">
    <location>
        <begin position="540"/>
        <end position="582"/>
    </location>
</feature>
<keyword evidence="7" id="KW-0282">Flagellum</keyword>
<proteinExistence type="inferred from homology"/>
<dbReference type="PANTHER" id="PTHR30435">
    <property type="entry name" value="FLAGELLAR PROTEIN"/>
    <property type="match status" value="1"/>
</dbReference>
<dbReference type="InterPro" id="IPR020013">
    <property type="entry name" value="Flagellar_FlgE/F/G"/>
</dbReference>
<dbReference type="PANTHER" id="PTHR30435:SF1">
    <property type="entry name" value="FLAGELLAR HOOK PROTEIN FLGE"/>
    <property type="match status" value="1"/>
</dbReference>
<evidence type="ECO:0000256" key="2">
    <source>
        <dbReference type="ARBA" id="ARBA00009677"/>
    </source>
</evidence>
<evidence type="ECO:0000256" key="1">
    <source>
        <dbReference type="ARBA" id="ARBA00004117"/>
    </source>
</evidence>
<evidence type="ECO:0000259" key="5">
    <source>
        <dbReference type="Pfam" id="PF06429"/>
    </source>
</evidence>
<comment type="function">
    <text evidence="4">A flexible structure which links the flagellar filament to the drive apparatus in the basal body.</text>
</comment>
<dbReference type="EMBL" id="CP118247">
    <property type="protein sequence ID" value="WDR05408.1"/>
    <property type="molecule type" value="Genomic_DNA"/>
</dbReference>